<organism evidence="1">
    <name type="scientific">viral metagenome</name>
    <dbReference type="NCBI Taxonomy" id="1070528"/>
    <lineage>
        <taxon>unclassified sequences</taxon>
        <taxon>metagenomes</taxon>
        <taxon>organismal metagenomes</taxon>
    </lineage>
</organism>
<proteinExistence type="predicted"/>
<protein>
    <submittedName>
        <fullName evidence="1">Uncharacterized protein</fullName>
    </submittedName>
</protein>
<evidence type="ECO:0000313" key="1">
    <source>
        <dbReference type="EMBL" id="QHS85277.1"/>
    </source>
</evidence>
<reference evidence="1" key="1">
    <citation type="journal article" date="2020" name="Nature">
        <title>Giant virus diversity and host interactions through global metagenomics.</title>
        <authorList>
            <person name="Schulz F."/>
            <person name="Roux S."/>
            <person name="Paez-Espino D."/>
            <person name="Jungbluth S."/>
            <person name="Walsh D.A."/>
            <person name="Denef V.J."/>
            <person name="McMahon K.D."/>
            <person name="Konstantinidis K.T."/>
            <person name="Eloe-Fadrosh E.A."/>
            <person name="Kyrpides N.C."/>
            <person name="Woyke T."/>
        </authorList>
    </citation>
    <scope>NUCLEOTIDE SEQUENCE</scope>
    <source>
        <strain evidence="1">GVMAG-M-3300009182-78</strain>
    </source>
</reference>
<name>A0A6C0AZ56_9ZZZZ</name>
<dbReference type="EMBL" id="MN739042">
    <property type="protein sequence ID" value="QHS85277.1"/>
    <property type="molecule type" value="Genomic_DNA"/>
</dbReference>
<dbReference type="AlphaFoldDB" id="A0A6C0AZ56"/>
<accession>A0A6C0AZ56</accession>
<sequence>MEEMDKEYKYPINHVYIHGYEYEVNIDFDGASSAWRANKQSLGNGSFKYICEAKTKQNENCKKRPMKGSCFCNIHQDN</sequence>